<dbReference type="InterPro" id="IPR020556">
    <property type="entry name" value="Amidase_CS"/>
</dbReference>
<feature type="domain" description="Amidase" evidence="1">
    <location>
        <begin position="84"/>
        <end position="497"/>
    </location>
</feature>
<dbReference type="PANTHER" id="PTHR11895:SF170">
    <property type="entry name" value="AMIDASE"/>
    <property type="match status" value="1"/>
</dbReference>
<evidence type="ECO:0000313" key="2">
    <source>
        <dbReference type="EMBL" id="NWL45587.1"/>
    </source>
</evidence>
<dbReference type="SUPFAM" id="SSF75304">
    <property type="entry name" value="Amidase signature (AS) enzymes"/>
    <property type="match status" value="1"/>
</dbReference>
<proteinExistence type="predicted"/>
<reference evidence="2 3" key="1">
    <citation type="submission" date="2018-06" db="EMBL/GenBank/DDBJ databases">
        <title>Bacteria isolated from soil of Wuhan.</title>
        <authorList>
            <person name="Xiang W."/>
            <person name="Huang C."/>
        </authorList>
    </citation>
    <scope>NUCLEOTIDE SEQUENCE [LARGE SCALE GENOMIC DNA]</scope>
    <source>
        <strain evidence="3">xwS4</strain>
    </source>
</reference>
<dbReference type="InterPro" id="IPR036928">
    <property type="entry name" value="AS_sf"/>
</dbReference>
<protein>
    <submittedName>
        <fullName evidence="2">Asp-tRNA(Asn)/Glu-tRNA(Gln) amidotransferase GatCAB subunit A</fullName>
        <ecNumber evidence="2">3.5.1.4</ecNumber>
    </submittedName>
</protein>
<evidence type="ECO:0000313" key="3">
    <source>
        <dbReference type="Proteomes" id="UP000704738"/>
    </source>
</evidence>
<dbReference type="NCBIfam" id="NF005565">
    <property type="entry name" value="PRK07235.1"/>
    <property type="match status" value="1"/>
</dbReference>
<dbReference type="InterPro" id="IPR023631">
    <property type="entry name" value="Amidase_dom"/>
</dbReference>
<comment type="caution">
    <text evidence="2">The sequence shown here is derived from an EMBL/GenBank/DDBJ whole genome shotgun (WGS) entry which is preliminary data.</text>
</comment>
<dbReference type="InterPro" id="IPR000120">
    <property type="entry name" value="Amidase"/>
</dbReference>
<dbReference type="Gene3D" id="1.10.20.60">
    <property type="entry name" value="Glu-tRNAGln amidotransferase C subunit, N-terminal domain"/>
    <property type="match status" value="1"/>
</dbReference>
<accession>A0ABD6MVV2</accession>
<dbReference type="Pfam" id="PF01425">
    <property type="entry name" value="Amidase"/>
    <property type="match status" value="1"/>
</dbReference>
<dbReference type="EMBL" id="QJRE01000096">
    <property type="protein sequence ID" value="NWL45587.1"/>
    <property type="molecule type" value="Genomic_DNA"/>
</dbReference>
<dbReference type="Proteomes" id="UP000704738">
    <property type="component" value="Unassembled WGS sequence"/>
</dbReference>
<dbReference type="Gene3D" id="3.90.1300.10">
    <property type="entry name" value="Amidase signature (AS) domain"/>
    <property type="match status" value="1"/>
</dbReference>
<gene>
    <name evidence="2" type="ORF">DM819_06820</name>
</gene>
<dbReference type="PROSITE" id="PS00571">
    <property type="entry name" value="AMIDASES"/>
    <property type="match status" value="1"/>
</dbReference>
<dbReference type="GO" id="GO:0004040">
    <property type="term" value="F:amidase activity"/>
    <property type="evidence" value="ECO:0007669"/>
    <property type="project" value="UniProtKB-EC"/>
</dbReference>
<dbReference type="EC" id="3.5.1.4" evidence="2"/>
<sequence>MPNASKPIGLGIPTPTPEDILAISANLGLKISPEDAVAYAEVVGTSLHNYNIVDGLLADHVAPSKIQREFMIPSVGENRNNAWYVRSNVQECKTGKLAGRTIAVKDSIPVAGLPMLAGSNIFDGYVPDFDAEVVKRILAAGGTITGKAHCEYLCFSGSSHTSVGGRIGNPWDQSRSAGGSSSGSAALVASGEVDMALGADQAGSIRMPASFSGIVGLKPTFGLVPYTGIPSLDASFDHVGPMTANVADCALMMSVLAGPDGIDARQQGVEASDYEAALGQGVKGLRIGILKEAFEVPGSDPRVGARVREAAGILEKLGATVVDVSVPMHRHGLDIWTTVGWTGMTETAIKTNGFGIMRNDHYPVHLMKWVHEQGAGIHLAPPSIKLFFLISEYARKHIGCVGYGNGINAARILRGQYDNLLNKVDLLLMPTTPMTALTLPDAATTVEQELKTSHPMALNTAPFDMTHHPAISLPCGGVEGLPVGLMLVGRHYDESTIFRAAQAFESTGEGKFR</sequence>
<dbReference type="PANTHER" id="PTHR11895">
    <property type="entry name" value="TRANSAMIDASE"/>
    <property type="match status" value="1"/>
</dbReference>
<dbReference type="AlphaFoldDB" id="A0ABD6MVV2"/>
<name>A0ABD6MVV2_9PSED</name>
<organism evidence="2 3">
    <name type="scientific">Pseudomonas hunanensis</name>
    <dbReference type="NCBI Taxonomy" id="1247546"/>
    <lineage>
        <taxon>Bacteria</taxon>
        <taxon>Pseudomonadati</taxon>
        <taxon>Pseudomonadota</taxon>
        <taxon>Gammaproteobacteria</taxon>
        <taxon>Pseudomonadales</taxon>
        <taxon>Pseudomonadaceae</taxon>
        <taxon>Pseudomonas</taxon>
    </lineage>
</organism>
<evidence type="ECO:0000259" key="1">
    <source>
        <dbReference type="Pfam" id="PF01425"/>
    </source>
</evidence>
<keyword evidence="2" id="KW-0378">Hydrolase</keyword>